<keyword evidence="12" id="KW-0804">Transcription</keyword>
<comment type="similarity">
    <text evidence="2">Belongs to the Fur family.</text>
</comment>
<name>A0A212JTN3_9DELT</name>
<feature type="binding site" evidence="13">
    <location>
        <position position="100"/>
    </location>
    <ligand>
        <name>Zn(2+)</name>
        <dbReference type="ChEBI" id="CHEBI:29105"/>
    </ligand>
</feature>
<evidence type="ECO:0000256" key="5">
    <source>
        <dbReference type="ARBA" id="ARBA00022490"/>
    </source>
</evidence>
<feature type="binding site" evidence="14">
    <location>
        <position position="112"/>
    </location>
    <ligand>
        <name>Fe cation</name>
        <dbReference type="ChEBI" id="CHEBI:24875"/>
    </ligand>
</feature>
<evidence type="ECO:0000256" key="4">
    <source>
        <dbReference type="ARBA" id="ARBA00020910"/>
    </source>
</evidence>
<feature type="binding site" evidence="14">
    <location>
        <position position="129"/>
    </location>
    <ligand>
        <name>Fe cation</name>
        <dbReference type="ChEBI" id="CHEBI:24875"/>
    </ligand>
</feature>
<feature type="binding site" evidence="13">
    <location>
        <position position="140"/>
    </location>
    <ligand>
        <name>Zn(2+)</name>
        <dbReference type="ChEBI" id="CHEBI:29105"/>
    </ligand>
</feature>
<evidence type="ECO:0000256" key="13">
    <source>
        <dbReference type="PIRSR" id="PIRSR602481-1"/>
    </source>
</evidence>
<evidence type="ECO:0000256" key="10">
    <source>
        <dbReference type="ARBA" id="ARBA00023015"/>
    </source>
</evidence>
<keyword evidence="11" id="KW-0238">DNA-binding</keyword>
<dbReference type="PANTHER" id="PTHR33202">
    <property type="entry name" value="ZINC UPTAKE REGULATION PROTEIN"/>
    <property type="match status" value="1"/>
</dbReference>
<reference evidence="15" key="1">
    <citation type="submission" date="2016-04" db="EMBL/GenBank/DDBJ databases">
        <authorList>
            <person name="Evans L.H."/>
            <person name="Alamgir A."/>
            <person name="Owens N."/>
            <person name="Weber N.D."/>
            <person name="Virtaneva K."/>
            <person name="Barbian K."/>
            <person name="Babar A."/>
            <person name="Rosenke K."/>
        </authorList>
    </citation>
    <scope>NUCLEOTIDE SEQUENCE</scope>
    <source>
        <strain evidence="15">86</strain>
    </source>
</reference>
<evidence type="ECO:0000256" key="1">
    <source>
        <dbReference type="ARBA" id="ARBA00004496"/>
    </source>
</evidence>
<evidence type="ECO:0000256" key="2">
    <source>
        <dbReference type="ARBA" id="ARBA00007957"/>
    </source>
</evidence>
<dbReference type="InterPro" id="IPR043135">
    <property type="entry name" value="Fur_C"/>
</dbReference>
<organism evidence="15">
    <name type="scientific">uncultured delta proteobacterium</name>
    <dbReference type="NCBI Taxonomy" id="34034"/>
    <lineage>
        <taxon>Bacteria</taxon>
        <taxon>Deltaproteobacteria</taxon>
        <taxon>environmental samples</taxon>
    </lineage>
</organism>
<dbReference type="GO" id="GO:0045892">
    <property type="term" value="P:negative regulation of DNA-templated transcription"/>
    <property type="evidence" value="ECO:0007669"/>
    <property type="project" value="TreeGrafter"/>
</dbReference>
<keyword evidence="10" id="KW-0805">Transcription regulation</keyword>
<dbReference type="GO" id="GO:0008270">
    <property type="term" value="F:zinc ion binding"/>
    <property type="evidence" value="ECO:0007669"/>
    <property type="project" value="TreeGrafter"/>
</dbReference>
<proteinExistence type="inferred from homology"/>
<dbReference type="EMBL" id="FLUQ01000002">
    <property type="protein sequence ID" value="SBW02821.1"/>
    <property type="molecule type" value="Genomic_DNA"/>
</dbReference>
<keyword evidence="9 14" id="KW-0408">Iron</keyword>
<dbReference type="GO" id="GO:0003700">
    <property type="term" value="F:DNA-binding transcription factor activity"/>
    <property type="evidence" value="ECO:0007669"/>
    <property type="project" value="InterPro"/>
</dbReference>
<evidence type="ECO:0000256" key="6">
    <source>
        <dbReference type="ARBA" id="ARBA00022491"/>
    </source>
</evidence>
<evidence type="ECO:0000256" key="3">
    <source>
        <dbReference type="ARBA" id="ARBA00011738"/>
    </source>
</evidence>
<feature type="binding site" evidence="14">
    <location>
        <position position="91"/>
    </location>
    <ligand>
        <name>Fe cation</name>
        <dbReference type="ChEBI" id="CHEBI:24875"/>
    </ligand>
</feature>
<keyword evidence="6" id="KW-0678">Repressor</keyword>
<feature type="binding site" evidence="13">
    <location>
        <position position="137"/>
    </location>
    <ligand>
        <name>Zn(2+)</name>
        <dbReference type="ChEBI" id="CHEBI:29105"/>
    </ligand>
</feature>
<gene>
    <name evidence="15" type="primary">fur</name>
    <name evidence="15" type="ORF">KL86DPRO_20038</name>
</gene>
<dbReference type="GO" id="GO:0005829">
    <property type="term" value="C:cytosol"/>
    <property type="evidence" value="ECO:0007669"/>
    <property type="project" value="TreeGrafter"/>
</dbReference>
<evidence type="ECO:0000256" key="7">
    <source>
        <dbReference type="ARBA" id="ARBA00022723"/>
    </source>
</evidence>
<dbReference type="Gene3D" id="3.30.1490.190">
    <property type="match status" value="1"/>
</dbReference>
<dbReference type="CDD" id="cd07153">
    <property type="entry name" value="Fur_like"/>
    <property type="match status" value="1"/>
</dbReference>
<dbReference type="GO" id="GO:1900705">
    <property type="term" value="P:negative regulation of siderophore biosynthetic process"/>
    <property type="evidence" value="ECO:0007669"/>
    <property type="project" value="TreeGrafter"/>
</dbReference>
<dbReference type="InterPro" id="IPR036390">
    <property type="entry name" value="WH_DNA-bd_sf"/>
</dbReference>
<comment type="cofactor">
    <cofactor evidence="14">
        <name>Mn(2+)</name>
        <dbReference type="ChEBI" id="CHEBI:29035"/>
    </cofactor>
    <cofactor evidence="14">
        <name>Fe(2+)</name>
        <dbReference type="ChEBI" id="CHEBI:29033"/>
    </cofactor>
    <text evidence="14">Binds 1 Mn(2+) or Fe(2+) ion per subunit.</text>
</comment>
<keyword evidence="7 13" id="KW-0479">Metal-binding</keyword>
<dbReference type="AlphaFoldDB" id="A0A212JTN3"/>
<evidence type="ECO:0000256" key="14">
    <source>
        <dbReference type="PIRSR" id="PIRSR602481-2"/>
    </source>
</evidence>
<feature type="binding site" evidence="14">
    <location>
        <position position="93"/>
    </location>
    <ligand>
        <name>Fe cation</name>
        <dbReference type="ChEBI" id="CHEBI:24875"/>
    </ligand>
</feature>
<dbReference type="FunFam" id="3.30.1490.190:FF:000001">
    <property type="entry name" value="Ferric uptake regulation protein"/>
    <property type="match status" value="1"/>
</dbReference>
<dbReference type="Gene3D" id="1.10.10.10">
    <property type="entry name" value="Winged helix-like DNA-binding domain superfamily/Winged helix DNA-binding domain"/>
    <property type="match status" value="1"/>
</dbReference>
<comment type="cofactor">
    <cofactor evidence="13">
        <name>Zn(2+)</name>
        <dbReference type="ChEBI" id="CHEBI:29105"/>
    </cofactor>
    <text evidence="13">Binds 1 zinc ion per subunit.</text>
</comment>
<dbReference type="GO" id="GO:0000976">
    <property type="term" value="F:transcription cis-regulatory region binding"/>
    <property type="evidence" value="ECO:0007669"/>
    <property type="project" value="TreeGrafter"/>
</dbReference>
<accession>A0A212JTN3</accession>
<protein>
    <recommendedName>
        <fullName evidence="4">Ferric uptake regulation protein</fullName>
    </recommendedName>
</protein>
<evidence type="ECO:0000313" key="15">
    <source>
        <dbReference type="EMBL" id="SBW02821.1"/>
    </source>
</evidence>
<dbReference type="InterPro" id="IPR036388">
    <property type="entry name" value="WH-like_DNA-bd_sf"/>
</dbReference>
<comment type="subcellular location">
    <subcellularLocation>
        <location evidence="1">Cytoplasm</location>
    </subcellularLocation>
</comment>
<evidence type="ECO:0000256" key="9">
    <source>
        <dbReference type="ARBA" id="ARBA00023004"/>
    </source>
</evidence>
<keyword evidence="8 13" id="KW-0862">Zinc</keyword>
<evidence type="ECO:0000256" key="12">
    <source>
        <dbReference type="ARBA" id="ARBA00023163"/>
    </source>
</evidence>
<feature type="binding site" evidence="13">
    <location>
        <position position="97"/>
    </location>
    <ligand>
        <name>Zn(2+)</name>
        <dbReference type="ChEBI" id="CHEBI:29105"/>
    </ligand>
</feature>
<dbReference type="Pfam" id="PF01475">
    <property type="entry name" value="FUR"/>
    <property type="match status" value="1"/>
</dbReference>
<evidence type="ECO:0000256" key="8">
    <source>
        <dbReference type="ARBA" id="ARBA00022833"/>
    </source>
</evidence>
<dbReference type="InterPro" id="IPR002481">
    <property type="entry name" value="FUR"/>
</dbReference>
<evidence type="ECO:0000256" key="11">
    <source>
        <dbReference type="ARBA" id="ARBA00023125"/>
    </source>
</evidence>
<keyword evidence="5" id="KW-0963">Cytoplasm</keyword>
<comment type="subunit">
    <text evidence="3">Homodimer.</text>
</comment>
<dbReference type="SUPFAM" id="SSF46785">
    <property type="entry name" value="Winged helix' DNA-binding domain"/>
    <property type="match status" value="1"/>
</dbReference>
<sequence length="143" mass="16330">MKQALKQFSDYVTANGLKFTPQRRLIADVFLRQTGHLSTEELYDRVRKEDPSIGQATVYRTLKLFCDSGLAKEVHFGDGMARYESTSNSVHHDHLICIGCGKQVEFMDAEIEKLQEKLAEKNGFLLTSHHMYLYGVCPACRKK</sequence>
<dbReference type="PANTHER" id="PTHR33202:SF2">
    <property type="entry name" value="FERRIC UPTAKE REGULATION PROTEIN"/>
    <property type="match status" value="1"/>
</dbReference>